<evidence type="ECO:0000313" key="1">
    <source>
        <dbReference type="EMBL" id="NGX96364.1"/>
    </source>
</evidence>
<comment type="caution">
    <text evidence="1">The sequence shown here is derived from an EMBL/GenBank/DDBJ whole genome shotgun (WGS) entry which is preliminary data.</text>
</comment>
<reference evidence="1" key="1">
    <citation type="submission" date="2020-02" db="EMBL/GenBank/DDBJ databases">
        <title>Draft genome sequence of Candidatus Afipia apatlaquensis IBT-C3, a potential strain for decolorization of textile dyes.</title>
        <authorList>
            <person name="Sanchez-Reyes A."/>
            <person name="Breton-Deval L."/>
            <person name="Mangelson H."/>
            <person name="Sanchez-Flores A."/>
        </authorList>
    </citation>
    <scope>NUCLEOTIDE SEQUENCE [LARGE SCALE GENOMIC DNA]</scope>
    <source>
        <strain evidence="1">IBT-C3</strain>
    </source>
</reference>
<proteinExistence type="predicted"/>
<evidence type="ECO:0000313" key="2">
    <source>
        <dbReference type="Proteomes" id="UP000480266"/>
    </source>
</evidence>
<dbReference type="AlphaFoldDB" id="A0A7C9RFT7"/>
<protein>
    <submittedName>
        <fullName evidence="1">Uncharacterized protein</fullName>
    </submittedName>
</protein>
<name>A0A7C9RFT7_9BRAD</name>
<gene>
    <name evidence="1" type="ORF">G4V63_14440</name>
</gene>
<keyword evidence="2" id="KW-1185">Reference proteome</keyword>
<dbReference type="Proteomes" id="UP000480266">
    <property type="component" value="Unassembled WGS sequence"/>
</dbReference>
<accession>A0A7C9RFT7</accession>
<organism evidence="1 2">
    <name type="scientific">Candidatus Afipia apatlaquensis</name>
    <dbReference type="NCBI Taxonomy" id="2712852"/>
    <lineage>
        <taxon>Bacteria</taxon>
        <taxon>Pseudomonadati</taxon>
        <taxon>Pseudomonadota</taxon>
        <taxon>Alphaproteobacteria</taxon>
        <taxon>Hyphomicrobiales</taxon>
        <taxon>Nitrobacteraceae</taxon>
        <taxon>Afipia</taxon>
    </lineage>
</organism>
<dbReference type="EMBL" id="JAAMRR010000746">
    <property type="protein sequence ID" value="NGX96364.1"/>
    <property type="molecule type" value="Genomic_DNA"/>
</dbReference>
<sequence>MSPEYLEHLANWIDPHGLWRKSPLDELTVEQSQQRDAGIALRRHAAHVRNLNSLLGTEYSLLITPLAHNVTRTTSWPTPERSAS</sequence>